<dbReference type="PANTHER" id="PTHR38848:SF3">
    <property type="entry name" value="G-PROTEIN COUPLED RECEPTORS FAMILY 3 PROFILE DOMAIN-CONTAINING PROTEIN"/>
    <property type="match status" value="1"/>
</dbReference>
<dbReference type="KEGG" id="pfy:PFICI_03180"/>
<proteinExistence type="predicted"/>
<dbReference type="OrthoDB" id="3210850at2759"/>
<evidence type="ECO:0008006" key="4">
    <source>
        <dbReference type="Google" id="ProtNLM"/>
    </source>
</evidence>
<evidence type="ECO:0000256" key="1">
    <source>
        <dbReference type="SAM" id="MobiDB-lite"/>
    </source>
</evidence>
<feature type="compositionally biased region" description="Polar residues" evidence="1">
    <location>
        <begin position="170"/>
        <end position="181"/>
    </location>
</feature>
<evidence type="ECO:0000313" key="2">
    <source>
        <dbReference type="EMBL" id="ETS85155.1"/>
    </source>
</evidence>
<dbReference type="HOGENOM" id="CLU_1142902_0_0_1"/>
<reference evidence="3" key="1">
    <citation type="journal article" date="2015" name="BMC Genomics">
        <title>Genomic and transcriptomic analysis of the endophytic fungus Pestalotiopsis fici reveals its lifestyle and high potential for synthesis of natural products.</title>
        <authorList>
            <person name="Wang X."/>
            <person name="Zhang X."/>
            <person name="Liu L."/>
            <person name="Xiang M."/>
            <person name="Wang W."/>
            <person name="Sun X."/>
            <person name="Che Y."/>
            <person name="Guo L."/>
            <person name="Liu G."/>
            <person name="Guo L."/>
            <person name="Wang C."/>
            <person name="Yin W.B."/>
            <person name="Stadler M."/>
            <person name="Zhang X."/>
            <person name="Liu X."/>
        </authorList>
    </citation>
    <scope>NUCLEOTIDE SEQUENCE [LARGE SCALE GENOMIC DNA]</scope>
    <source>
        <strain evidence="3">W106-1 / CGMCC3.15140</strain>
    </source>
</reference>
<protein>
    <recommendedName>
        <fullName evidence="4">Transmembrane protein</fullName>
    </recommendedName>
</protein>
<accession>W3XGJ9</accession>
<dbReference type="InParanoid" id="W3XGJ9"/>
<feature type="compositionally biased region" description="Basic and acidic residues" evidence="1">
    <location>
        <begin position="95"/>
        <end position="105"/>
    </location>
</feature>
<dbReference type="Proteomes" id="UP000030651">
    <property type="component" value="Unassembled WGS sequence"/>
</dbReference>
<dbReference type="RefSeq" id="XP_007829952.1">
    <property type="nucleotide sequence ID" value="XM_007831761.1"/>
</dbReference>
<keyword evidence="3" id="KW-1185">Reference proteome</keyword>
<dbReference type="GeneID" id="19268193"/>
<sequence length="209" mass="22798">MLFLYPLFSLYSYKDMPRTSANARLRSIALRTFIGAASTTVSSVVNLTVLMALDGEPGWVCLLCCNCDILFSAVVIQWVTTRDNAATRTNAEYDNSDHRNREGSRDTGVSSRRRDTLNMDGIKRVVSVSTTQNFIKMDEIDVTSYPMQPAGAFKSVDTLDGAERGKARNGSMSDTSTSGLVQTPDIEPANPVLGVRTVIVAGSKDGRRT</sequence>
<feature type="region of interest" description="Disordered" evidence="1">
    <location>
        <begin position="163"/>
        <end position="188"/>
    </location>
</feature>
<dbReference type="AlphaFoldDB" id="W3XGJ9"/>
<organism evidence="2 3">
    <name type="scientific">Pestalotiopsis fici (strain W106-1 / CGMCC3.15140)</name>
    <dbReference type="NCBI Taxonomy" id="1229662"/>
    <lineage>
        <taxon>Eukaryota</taxon>
        <taxon>Fungi</taxon>
        <taxon>Dikarya</taxon>
        <taxon>Ascomycota</taxon>
        <taxon>Pezizomycotina</taxon>
        <taxon>Sordariomycetes</taxon>
        <taxon>Xylariomycetidae</taxon>
        <taxon>Amphisphaeriales</taxon>
        <taxon>Sporocadaceae</taxon>
        <taxon>Pestalotiopsis</taxon>
    </lineage>
</organism>
<gene>
    <name evidence="2" type="ORF">PFICI_03180</name>
</gene>
<dbReference type="EMBL" id="KI912110">
    <property type="protein sequence ID" value="ETS85155.1"/>
    <property type="molecule type" value="Genomic_DNA"/>
</dbReference>
<dbReference type="eggNOG" id="ENOG502RY0X">
    <property type="taxonomic scope" value="Eukaryota"/>
</dbReference>
<evidence type="ECO:0000313" key="3">
    <source>
        <dbReference type="Proteomes" id="UP000030651"/>
    </source>
</evidence>
<name>W3XGJ9_PESFW</name>
<feature type="region of interest" description="Disordered" evidence="1">
    <location>
        <begin position="91"/>
        <end position="114"/>
    </location>
</feature>
<dbReference type="PANTHER" id="PTHR38848">
    <property type="entry name" value="G-PROTEIN COUPLED RECEPTORS FAMILY 3 PROFILE DOMAIN-CONTAINING PROTEIN"/>
    <property type="match status" value="1"/>
</dbReference>